<sequence length="99" mass="10797">MYLFGNDQPEPKRRKLEIPLDAERFTSLGTVLRTNGTISPCQVSESDTMEICEPKTKKSIMVNSDAGSCPCGYLHGPGISHIHDITAVGFSSNMLRGPD</sequence>
<dbReference type="OrthoDB" id="4094288at2759"/>
<dbReference type="EMBL" id="LXTC01000001">
    <property type="protein sequence ID" value="OBA23948.1"/>
    <property type="molecule type" value="Genomic_DNA"/>
</dbReference>
<accession>A0A1A0HJD2</accession>
<dbReference type="GeneID" id="30028586"/>
<protein>
    <submittedName>
        <fullName evidence="1">Uncharacterized protein</fullName>
    </submittedName>
</protein>
<proteinExistence type="predicted"/>
<evidence type="ECO:0000313" key="2">
    <source>
        <dbReference type="Proteomes" id="UP000092555"/>
    </source>
</evidence>
<comment type="caution">
    <text evidence="1">The sequence shown here is derived from an EMBL/GenBank/DDBJ whole genome shotgun (WGS) entry which is preliminary data.</text>
</comment>
<organism evidence="1 2">
    <name type="scientific">Metschnikowia bicuspidata var. bicuspidata NRRL YB-4993</name>
    <dbReference type="NCBI Taxonomy" id="869754"/>
    <lineage>
        <taxon>Eukaryota</taxon>
        <taxon>Fungi</taxon>
        <taxon>Dikarya</taxon>
        <taxon>Ascomycota</taxon>
        <taxon>Saccharomycotina</taxon>
        <taxon>Pichiomycetes</taxon>
        <taxon>Metschnikowiaceae</taxon>
        <taxon>Metschnikowia</taxon>
    </lineage>
</organism>
<keyword evidence="2" id="KW-1185">Reference proteome</keyword>
<evidence type="ECO:0000313" key="1">
    <source>
        <dbReference type="EMBL" id="OBA23948.1"/>
    </source>
</evidence>
<reference evidence="1 2" key="1">
    <citation type="submission" date="2016-05" db="EMBL/GenBank/DDBJ databases">
        <title>Comparative genomics of biotechnologically important yeasts.</title>
        <authorList>
            <consortium name="DOE Joint Genome Institute"/>
            <person name="Riley R."/>
            <person name="Haridas S."/>
            <person name="Wolfe K.H."/>
            <person name="Lopes M.R."/>
            <person name="Hittinger C.T."/>
            <person name="Goker M."/>
            <person name="Salamov A."/>
            <person name="Wisecaver J."/>
            <person name="Long T.M."/>
            <person name="Aerts A.L."/>
            <person name="Barry K."/>
            <person name="Choi C."/>
            <person name="Clum A."/>
            <person name="Coughlan A.Y."/>
            <person name="Deshpande S."/>
            <person name="Douglass A.P."/>
            <person name="Hanson S.J."/>
            <person name="Klenk H.-P."/>
            <person name="LaButti K."/>
            <person name="Lapidus A."/>
            <person name="Lindquist E."/>
            <person name="Lipzen A."/>
            <person name="Meier-kolthoff J.P."/>
            <person name="Ohm R.A."/>
            <person name="Otillar R.P."/>
            <person name="Pangilinan J."/>
            <person name="Peng Y."/>
            <person name="Rokas A."/>
            <person name="Rosa C.A."/>
            <person name="Scheuner C."/>
            <person name="Sibirny A.A."/>
            <person name="Slot J.C."/>
            <person name="Stielow J.B."/>
            <person name="Sun H."/>
            <person name="Kurtzman C.P."/>
            <person name="Blackwell M."/>
            <person name="Grigoriev I.V."/>
            <person name="Jeffries T.W."/>
        </authorList>
    </citation>
    <scope>NUCLEOTIDE SEQUENCE [LARGE SCALE GENOMIC DNA]</scope>
    <source>
        <strain evidence="1 2">NRRL YB-4993</strain>
    </source>
</reference>
<gene>
    <name evidence="1" type="ORF">METBIDRAFT_30307</name>
</gene>
<name>A0A1A0HJD2_9ASCO</name>
<dbReference type="Proteomes" id="UP000092555">
    <property type="component" value="Unassembled WGS sequence"/>
</dbReference>
<dbReference type="AlphaFoldDB" id="A0A1A0HJD2"/>
<dbReference type="RefSeq" id="XP_018714429.1">
    <property type="nucleotide sequence ID" value="XM_018855610.1"/>
</dbReference>